<evidence type="ECO:0000313" key="6">
    <source>
        <dbReference type="Proteomes" id="UP000030023"/>
    </source>
</evidence>
<keyword evidence="3" id="KW-0548">Nucleotidyltransferase</keyword>
<dbReference type="Pfam" id="PF03802">
    <property type="entry name" value="CitX"/>
    <property type="match status" value="1"/>
</dbReference>
<evidence type="ECO:0000256" key="1">
    <source>
        <dbReference type="ARBA" id="ARBA00012524"/>
    </source>
</evidence>
<evidence type="ECO:0000256" key="3">
    <source>
        <dbReference type="ARBA" id="ARBA00022695"/>
    </source>
</evidence>
<evidence type="ECO:0000313" key="5">
    <source>
        <dbReference type="EMBL" id="KGO32160.1"/>
    </source>
</evidence>
<keyword evidence="6" id="KW-1185">Reference proteome</keyword>
<organism evidence="5 6">
    <name type="scientific">Oenococcus alcoholitolerans</name>
    <dbReference type="NCBI Taxonomy" id="931074"/>
    <lineage>
        <taxon>Bacteria</taxon>
        <taxon>Bacillati</taxon>
        <taxon>Bacillota</taxon>
        <taxon>Bacilli</taxon>
        <taxon>Lactobacillales</taxon>
        <taxon>Lactobacillaceae</taxon>
        <taxon>Oenococcus</taxon>
    </lineage>
</organism>
<dbReference type="EC" id="2.7.7.61" evidence="1"/>
<dbReference type="EMBL" id="AXCV01000078">
    <property type="protein sequence ID" value="KGO32160.1"/>
    <property type="molecule type" value="Genomic_DNA"/>
</dbReference>
<keyword evidence="2" id="KW-0808">Transferase</keyword>
<comment type="caution">
    <text evidence="5">The sequence shown here is derived from an EMBL/GenBank/DDBJ whole genome shotgun (WGS) entry which is preliminary data.</text>
</comment>
<evidence type="ECO:0000256" key="4">
    <source>
        <dbReference type="ARBA" id="ARBA00048574"/>
    </source>
</evidence>
<accession>A0ABR4XSA1</accession>
<dbReference type="NCBIfam" id="TIGR03124">
    <property type="entry name" value="citrate_citX"/>
    <property type="match status" value="1"/>
</dbReference>
<reference evidence="5 6" key="1">
    <citation type="journal article" date="2014" name="Antonie Van Leeuwenhoek">
        <title>Oenococcus alcoholitolerans sp. nov., a lactic acid bacteria isolated from cachaca and ethanol fermentation processes.</title>
        <authorList>
            <person name="Badotti F."/>
            <person name="Moreira A.P."/>
            <person name="Tonon L.A."/>
            <person name="de Lucena B.T."/>
            <person name="Gomes Fde C."/>
            <person name="Kruger R."/>
            <person name="Thompson C.C."/>
            <person name="de Morais M.A.Jr."/>
            <person name="Rosa C.A."/>
            <person name="Thompson F.L."/>
        </authorList>
    </citation>
    <scope>NUCLEOTIDE SEQUENCE [LARGE SCALE GENOMIC DNA]</scope>
    <source>
        <strain evidence="5 6">UFRJ-M7.2.18</strain>
    </source>
</reference>
<name>A0ABR4XSA1_9LACO</name>
<sequence length="183" mass="20989">MTKNKSIFSSGSYQTVGNVLAAKDRRANFQDRLLKNDDSLTMICAKMNIPGPIKNNSMIKKMFGLACENFEKNYLAGIEIKNSFVWDYPSGPEKFYLIDEDPFSLKKIALAFEDSSSLGRLCDFDVLFYENDGKETISRQQMNVPPRRCFLCDDPAKNCARSRRHKVSELQAKIDQIFLELFK</sequence>
<protein>
    <recommendedName>
        <fullName evidence="1">citrate lyase holo-[acyl-carrier protein] synthase</fullName>
        <ecNumber evidence="1">2.7.7.61</ecNumber>
    </recommendedName>
</protein>
<proteinExistence type="predicted"/>
<dbReference type="InterPro" id="IPR005551">
    <property type="entry name" value="CitX"/>
</dbReference>
<gene>
    <name evidence="5" type="ORF">Q757_02680</name>
</gene>
<evidence type="ECO:0000256" key="2">
    <source>
        <dbReference type="ARBA" id="ARBA00022679"/>
    </source>
</evidence>
<dbReference type="Proteomes" id="UP000030023">
    <property type="component" value="Unassembled WGS sequence"/>
</dbReference>
<comment type="catalytic activity">
    <reaction evidence="4">
        <text>apo-[citrate lyase ACP] + 2'-(5''-triphospho-alpha-D-ribosyl)-3'-dephospho-CoA = holo-[citrate lyase ACP] + diphosphate</text>
        <dbReference type="Rhea" id="RHEA:16333"/>
        <dbReference type="Rhea" id="RHEA-COMP:10157"/>
        <dbReference type="Rhea" id="RHEA-COMP:10158"/>
        <dbReference type="ChEBI" id="CHEBI:29999"/>
        <dbReference type="ChEBI" id="CHEBI:33019"/>
        <dbReference type="ChEBI" id="CHEBI:61378"/>
        <dbReference type="ChEBI" id="CHEBI:82683"/>
        <dbReference type="EC" id="2.7.7.61"/>
    </reaction>
</comment>